<feature type="chain" id="PRO_5047037506" evidence="3">
    <location>
        <begin position="22"/>
        <end position="120"/>
    </location>
</feature>
<keyword evidence="2" id="KW-0472">Membrane</keyword>
<dbReference type="EMBL" id="CP111021">
    <property type="protein sequence ID" value="WAR17114.1"/>
    <property type="molecule type" value="Genomic_DNA"/>
</dbReference>
<accession>A0ABY7F6W9</accession>
<keyword evidence="5" id="KW-1185">Reference proteome</keyword>
<feature type="signal peptide" evidence="3">
    <location>
        <begin position="1"/>
        <end position="21"/>
    </location>
</feature>
<protein>
    <submittedName>
        <fullName evidence="4">Uncharacterized protein</fullName>
    </submittedName>
</protein>
<evidence type="ECO:0000313" key="4">
    <source>
        <dbReference type="EMBL" id="WAR17114.1"/>
    </source>
</evidence>
<keyword evidence="3" id="KW-0732">Signal</keyword>
<name>A0ABY7F6W9_MYAAR</name>
<sequence length="120" mass="13470">MNMDSFKILFVLMVLFKAMTTSKPESLSCGGIIGGTVGGSLTIFCVTAAIQIVLFLRRKRHRKSNSSERNRDLAFSNPDPFAIEPEMQYQELSVKCLRENKDETYTDLQEDNSVNELADG</sequence>
<evidence type="ECO:0000256" key="1">
    <source>
        <dbReference type="SAM" id="MobiDB-lite"/>
    </source>
</evidence>
<feature type="transmembrane region" description="Helical" evidence="2">
    <location>
        <begin position="30"/>
        <end position="56"/>
    </location>
</feature>
<keyword evidence="2" id="KW-0812">Transmembrane</keyword>
<reference evidence="4" key="1">
    <citation type="submission" date="2022-11" db="EMBL/GenBank/DDBJ databases">
        <title>Centuries of genome instability and evolution in soft-shell clam transmissible cancer (bioRxiv).</title>
        <authorList>
            <person name="Hart S.F.M."/>
            <person name="Yonemitsu M.A."/>
            <person name="Giersch R.M."/>
            <person name="Beal B.F."/>
            <person name="Arriagada G."/>
            <person name="Davis B.W."/>
            <person name="Ostrander E.A."/>
            <person name="Goff S.P."/>
            <person name="Metzger M.J."/>
        </authorList>
    </citation>
    <scope>NUCLEOTIDE SEQUENCE</scope>
    <source>
        <strain evidence="4">MELC-2E11</strain>
        <tissue evidence="4">Siphon/mantle</tissue>
    </source>
</reference>
<feature type="region of interest" description="Disordered" evidence="1">
    <location>
        <begin position="60"/>
        <end position="80"/>
    </location>
</feature>
<gene>
    <name evidence="4" type="ORF">MAR_031708</name>
</gene>
<dbReference type="Proteomes" id="UP001164746">
    <property type="component" value="Chromosome 10"/>
</dbReference>
<evidence type="ECO:0000313" key="5">
    <source>
        <dbReference type="Proteomes" id="UP001164746"/>
    </source>
</evidence>
<evidence type="ECO:0000256" key="2">
    <source>
        <dbReference type="SAM" id="Phobius"/>
    </source>
</evidence>
<evidence type="ECO:0000256" key="3">
    <source>
        <dbReference type="SAM" id="SignalP"/>
    </source>
</evidence>
<keyword evidence="2" id="KW-1133">Transmembrane helix</keyword>
<organism evidence="4 5">
    <name type="scientific">Mya arenaria</name>
    <name type="common">Soft-shell clam</name>
    <dbReference type="NCBI Taxonomy" id="6604"/>
    <lineage>
        <taxon>Eukaryota</taxon>
        <taxon>Metazoa</taxon>
        <taxon>Spiralia</taxon>
        <taxon>Lophotrochozoa</taxon>
        <taxon>Mollusca</taxon>
        <taxon>Bivalvia</taxon>
        <taxon>Autobranchia</taxon>
        <taxon>Heteroconchia</taxon>
        <taxon>Euheterodonta</taxon>
        <taxon>Imparidentia</taxon>
        <taxon>Neoheterodontei</taxon>
        <taxon>Myida</taxon>
        <taxon>Myoidea</taxon>
        <taxon>Myidae</taxon>
        <taxon>Mya</taxon>
    </lineage>
</organism>
<proteinExistence type="predicted"/>